<dbReference type="SUPFAM" id="SSF56112">
    <property type="entry name" value="Protein kinase-like (PK-like)"/>
    <property type="match status" value="1"/>
</dbReference>
<dbReference type="InterPro" id="IPR017441">
    <property type="entry name" value="Protein_kinase_ATP_BS"/>
</dbReference>
<dbReference type="GO" id="GO:0007094">
    <property type="term" value="P:mitotic spindle assembly checkpoint signaling"/>
    <property type="evidence" value="ECO:0007669"/>
    <property type="project" value="TreeGrafter"/>
</dbReference>
<dbReference type="FunFam" id="1.10.510.10:FF:000224">
    <property type="entry name" value="serine/threonine-protein kinase mph1 isoform X1"/>
    <property type="match status" value="1"/>
</dbReference>
<dbReference type="FunFam" id="3.30.200.20:FF:000131">
    <property type="entry name" value="Dual specificity protein kinase TTK"/>
    <property type="match status" value="1"/>
</dbReference>
<dbReference type="PROSITE" id="PS50011">
    <property type="entry name" value="PROTEIN_KINASE_DOM"/>
    <property type="match status" value="1"/>
</dbReference>
<evidence type="ECO:0000256" key="6">
    <source>
        <dbReference type="PROSITE-ProRule" id="PRU10141"/>
    </source>
</evidence>
<dbReference type="GO" id="GO:0005524">
    <property type="term" value="F:ATP binding"/>
    <property type="evidence" value="ECO:0007669"/>
    <property type="project" value="UniProtKB-UniRule"/>
</dbReference>
<dbReference type="Gene3D" id="1.10.510.10">
    <property type="entry name" value="Transferase(Phosphotransferase) domain 1"/>
    <property type="match status" value="1"/>
</dbReference>
<dbReference type="Gene3D" id="3.30.200.20">
    <property type="entry name" value="Phosphorylase Kinase, domain 1"/>
    <property type="match status" value="1"/>
</dbReference>
<evidence type="ECO:0000256" key="2">
    <source>
        <dbReference type="ARBA" id="ARBA00022679"/>
    </source>
</evidence>
<dbReference type="PANTHER" id="PTHR22974">
    <property type="entry name" value="MIXED LINEAGE PROTEIN KINASE"/>
    <property type="match status" value="1"/>
</dbReference>
<feature type="region of interest" description="Disordered" evidence="7">
    <location>
        <begin position="23"/>
        <end position="177"/>
    </location>
</feature>
<reference evidence="9" key="1">
    <citation type="journal article" date="2016" name="Ticks Tick Borne Dis.">
        <title>De novo assembly and annotation of the salivary gland transcriptome of Rhipicephalus appendiculatus male and female ticks during blood feeding.</title>
        <authorList>
            <person name="de Castro M.H."/>
            <person name="de Klerk D."/>
            <person name="Pienaar R."/>
            <person name="Latif A.A."/>
            <person name="Rees D.J."/>
            <person name="Mans B.J."/>
        </authorList>
    </citation>
    <scope>NUCLEOTIDE SEQUENCE</scope>
    <source>
        <tissue evidence="9">Salivary glands</tissue>
    </source>
</reference>
<dbReference type="GO" id="GO:0004712">
    <property type="term" value="F:protein serine/threonine/tyrosine kinase activity"/>
    <property type="evidence" value="ECO:0007669"/>
    <property type="project" value="TreeGrafter"/>
</dbReference>
<evidence type="ECO:0000256" key="7">
    <source>
        <dbReference type="SAM" id="MobiDB-lite"/>
    </source>
</evidence>
<feature type="domain" description="Protein kinase" evidence="8">
    <location>
        <begin position="218"/>
        <end position="484"/>
    </location>
</feature>
<dbReference type="CDD" id="cd14131">
    <property type="entry name" value="PKc_Mps1"/>
    <property type="match status" value="1"/>
</dbReference>
<dbReference type="InterPro" id="IPR011009">
    <property type="entry name" value="Kinase-like_dom_sf"/>
</dbReference>
<feature type="compositionally biased region" description="Low complexity" evidence="7">
    <location>
        <begin position="55"/>
        <end position="68"/>
    </location>
</feature>
<evidence type="ECO:0000313" key="9">
    <source>
        <dbReference type="EMBL" id="JAP84984.1"/>
    </source>
</evidence>
<feature type="binding site" evidence="6">
    <location>
        <position position="246"/>
    </location>
    <ligand>
        <name>ATP</name>
        <dbReference type="ChEBI" id="CHEBI:30616"/>
    </ligand>
</feature>
<keyword evidence="1" id="KW-0723">Serine/threonine-protein kinase</keyword>
<dbReference type="InterPro" id="IPR000719">
    <property type="entry name" value="Prot_kinase_dom"/>
</dbReference>
<dbReference type="InterPro" id="IPR008271">
    <property type="entry name" value="Ser/Thr_kinase_AS"/>
</dbReference>
<dbReference type="GO" id="GO:0004674">
    <property type="term" value="F:protein serine/threonine kinase activity"/>
    <property type="evidence" value="ECO:0007669"/>
    <property type="project" value="UniProtKB-KW"/>
</dbReference>
<protein>
    <submittedName>
        <fullName evidence="9">Serine/threonine-protein kinase TTK/MPS1</fullName>
    </submittedName>
</protein>
<feature type="compositionally biased region" description="Polar residues" evidence="7">
    <location>
        <begin position="97"/>
        <end position="107"/>
    </location>
</feature>
<dbReference type="EMBL" id="GEDV01003573">
    <property type="protein sequence ID" value="JAP84984.1"/>
    <property type="molecule type" value="Transcribed_RNA"/>
</dbReference>
<dbReference type="GO" id="GO:0033316">
    <property type="term" value="P:meiotic spindle assembly checkpoint signaling"/>
    <property type="evidence" value="ECO:0007669"/>
    <property type="project" value="TreeGrafter"/>
</dbReference>
<sequence>MLGETPPLFRKCKEDPSLFKVRLEISDDEDESDEEKRKPDIPSMKRGSSCPKPLPSSSTPYKKYPSSSVTHKSSIHKLSPAKGPFSGMHKYKARSCIPQQLQQQYSSKRGRMPSKASHGARAQGAALSSSRPCKAASIKSDSRSDEGSGRPVKDGASGRRPCRTSHEENNGVQHSHQLEAQQVLKVSRHSKKKSLLSVLLDVKPPTEDFYIEINEKRYHMLSLIGRGGSSKVFMMFDHQKELRAVKLVNLADVPPSVMQAYMQEVAILKELRSCDRVVCLFDCELNKKDNVLALVMEKGDQDLATVLMNRKGNLGPVTIKFYWSEMLQAVKEIHDKRVVHSDLKPANFLFVAGKLKLIDFGIANKIQEDVTSVLKESPMGTLNFMSPESIKYTSQKQGKDYLKIGLKSDVWSLGCILYNLVYGKTPFQHISATAAKLLAIVDKKQPIDFPDVPDPHLMDVLTKCLQRDPEQRPSISKLLEHPYLVEEVMPLPGKQCMDPHVQSLINEIENLSPGSVKKMEEVLKAMRKDRP</sequence>
<dbReference type="InterPro" id="IPR027084">
    <property type="entry name" value="Mps1_cat"/>
</dbReference>
<keyword evidence="5 6" id="KW-0067">ATP-binding</keyword>
<dbReference type="GO" id="GO:0098813">
    <property type="term" value="P:nuclear chromosome segregation"/>
    <property type="evidence" value="ECO:0007669"/>
    <property type="project" value="UniProtKB-ARBA"/>
</dbReference>
<dbReference type="SMART" id="SM00220">
    <property type="entry name" value="S_TKc"/>
    <property type="match status" value="1"/>
</dbReference>
<keyword evidence="4 9" id="KW-0418">Kinase</keyword>
<organism evidence="9">
    <name type="scientific">Rhipicephalus appendiculatus</name>
    <name type="common">Brown ear tick</name>
    <dbReference type="NCBI Taxonomy" id="34631"/>
    <lineage>
        <taxon>Eukaryota</taxon>
        <taxon>Metazoa</taxon>
        <taxon>Ecdysozoa</taxon>
        <taxon>Arthropoda</taxon>
        <taxon>Chelicerata</taxon>
        <taxon>Arachnida</taxon>
        <taxon>Acari</taxon>
        <taxon>Parasitiformes</taxon>
        <taxon>Ixodida</taxon>
        <taxon>Ixodoidea</taxon>
        <taxon>Ixodidae</taxon>
        <taxon>Rhipicephalinae</taxon>
        <taxon>Rhipicephalus</taxon>
        <taxon>Rhipicephalus</taxon>
    </lineage>
</organism>
<evidence type="ECO:0000259" key="8">
    <source>
        <dbReference type="PROSITE" id="PS50011"/>
    </source>
</evidence>
<dbReference type="GO" id="GO:0005634">
    <property type="term" value="C:nucleus"/>
    <property type="evidence" value="ECO:0007669"/>
    <property type="project" value="TreeGrafter"/>
</dbReference>
<evidence type="ECO:0000256" key="4">
    <source>
        <dbReference type="ARBA" id="ARBA00022777"/>
    </source>
</evidence>
<dbReference type="PROSITE" id="PS00107">
    <property type="entry name" value="PROTEIN_KINASE_ATP"/>
    <property type="match status" value="1"/>
</dbReference>
<dbReference type="PANTHER" id="PTHR22974:SF21">
    <property type="entry name" value="DUAL SPECIFICITY PROTEIN KINASE TTK"/>
    <property type="match status" value="1"/>
</dbReference>
<evidence type="ECO:0000256" key="1">
    <source>
        <dbReference type="ARBA" id="ARBA00022527"/>
    </source>
</evidence>
<dbReference type="AlphaFoldDB" id="A0A131Z0M7"/>
<name>A0A131Z0M7_RHIAP</name>
<keyword evidence="3 6" id="KW-0547">Nucleotide-binding</keyword>
<dbReference type="Pfam" id="PF00069">
    <property type="entry name" value="Pkinase"/>
    <property type="match status" value="1"/>
</dbReference>
<dbReference type="GO" id="GO:0000776">
    <property type="term" value="C:kinetochore"/>
    <property type="evidence" value="ECO:0007669"/>
    <property type="project" value="TreeGrafter"/>
</dbReference>
<proteinExistence type="predicted"/>
<evidence type="ECO:0000256" key="3">
    <source>
        <dbReference type="ARBA" id="ARBA00022741"/>
    </source>
</evidence>
<dbReference type="PROSITE" id="PS00108">
    <property type="entry name" value="PROTEIN_KINASE_ST"/>
    <property type="match status" value="1"/>
</dbReference>
<evidence type="ECO:0000256" key="5">
    <source>
        <dbReference type="ARBA" id="ARBA00022840"/>
    </source>
</evidence>
<keyword evidence="2" id="KW-0808">Transferase</keyword>
<dbReference type="GO" id="GO:0034501">
    <property type="term" value="P:protein localization to kinetochore"/>
    <property type="evidence" value="ECO:0007669"/>
    <property type="project" value="TreeGrafter"/>
</dbReference>
<feature type="compositionally biased region" description="Basic and acidic residues" evidence="7">
    <location>
        <begin position="140"/>
        <end position="157"/>
    </location>
</feature>
<accession>A0A131Z0M7</accession>